<evidence type="ECO:0000313" key="4">
    <source>
        <dbReference type="EMBL" id="SDA99639.1"/>
    </source>
</evidence>
<keyword evidence="3" id="KW-0812">Transmembrane</keyword>
<sequence>MSDTSEEKTHAASPKKLSEARKKGQLPRSSDFVRAVGTCAGLGYLWVRGSVIEDKCLEALLFVDKLHHLPFKFAVGQALVVLAALALATVGPLLGTLVAAVILASLLANGGFVFSFEPIKPSLEKMDPFQGLKRLASAQSTVELGKTLFKVFVLSATFSLYLLGAWKTMMYLPGCGMGCIGHVVGVAKPLIGIGAGALMVVGLIDLVLQRALFQREMRMTQTEVMRERKDQQGAPELKGERRRIRDEAADEPPLGVHSATLIFKGRGALIGVRYVRGETGVPVVVCRAKDERVSPLLSEARALRLEIVDDHVLANQLIRKANLGNPVPKEFFEPVARALFAAGLT</sequence>
<dbReference type="STRING" id="1165689.SAMN02927914_06649"/>
<dbReference type="InterPro" id="IPR029025">
    <property type="entry name" value="T3SS_substrate_exporter_C"/>
</dbReference>
<evidence type="ECO:0000256" key="2">
    <source>
        <dbReference type="SAM" id="MobiDB-lite"/>
    </source>
</evidence>
<feature type="transmembrane region" description="Helical" evidence="3">
    <location>
        <begin position="186"/>
        <end position="208"/>
    </location>
</feature>
<dbReference type="PANTHER" id="PTHR30531">
    <property type="entry name" value="FLAGELLAR BIOSYNTHETIC PROTEIN FLHB"/>
    <property type="match status" value="1"/>
</dbReference>
<organism evidence="4 5">
    <name type="scientific">Mesorhizobium qingshengii</name>
    <dbReference type="NCBI Taxonomy" id="1165689"/>
    <lineage>
        <taxon>Bacteria</taxon>
        <taxon>Pseudomonadati</taxon>
        <taxon>Pseudomonadota</taxon>
        <taxon>Alphaproteobacteria</taxon>
        <taxon>Hyphomicrobiales</taxon>
        <taxon>Phyllobacteriaceae</taxon>
        <taxon>Mesorhizobium</taxon>
    </lineage>
</organism>
<comment type="similarity">
    <text evidence="1">Belongs to the type III secretion exporter family.</text>
</comment>
<dbReference type="PRINTS" id="PR00950">
    <property type="entry name" value="TYPE3IMSPROT"/>
</dbReference>
<keyword evidence="3" id="KW-0472">Membrane</keyword>
<reference evidence="4 5" key="1">
    <citation type="submission" date="2016-10" db="EMBL/GenBank/DDBJ databases">
        <authorList>
            <person name="de Groot N.N."/>
        </authorList>
    </citation>
    <scope>NUCLEOTIDE SEQUENCE [LARGE SCALE GENOMIC DNA]</scope>
    <source>
        <strain evidence="4 5">CGMCC 1.12097</strain>
    </source>
</reference>
<dbReference type="SUPFAM" id="SSF160544">
    <property type="entry name" value="EscU C-terminal domain-like"/>
    <property type="match status" value="1"/>
</dbReference>
<dbReference type="EMBL" id="FMXM01000051">
    <property type="protein sequence ID" value="SDA99639.1"/>
    <property type="molecule type" value="Genomic_DNA"/>
</dbReference>
<dbReference type="Gene3D" id="3.40.1690.10">
    <property type="entry name" value="secretion proteins EscU"/>
    <property type="match status" value="1"/>
</dbReference>
<proteinExistence type="inferred from homology"/>
<feature type="transmembrane region" description="Helical" evidence="3">
    <location>
        <begin position="94"/>
        <end position="116"/>
    </location>
</feature>
<gene>
    <name evidence="4" type="ORF">SAMN02927914_06649</name>
</gene>
<dbReference type="OrthoDB" id="9807950at2"/>
<dbReference type="GO" id="GO:0009306">
    <property type="term" value="P:protein secretion"/>
    <property type="evidence" value="ECO:0007669"/>
    <property type="project" value="InterPro"/>
</dbReference>
<dbReference type="PANTHER" id="PTHR30531:SF12">
    <property type="entry name" value="FLAGELLAR BIOSYNTHETIC PROTEIN FLHB"/>
    <property type="match status" value="1"/>
</dbReference>
<feature type="compositionally biased region" description="Basic and acidic residues" evidence="2">
    <location>
        <begin position="1"/>
        <end position="22"/>
    </location>
</feature>
<dbReference type="Proteomes" id="UP000198588">
    <property type="component" value="Unassembled WGS sequence"/>
</dbReference>
<dbReference type="AlphaFoldDB" id="A0A1G5ZXY6"/>
<evidence type="ECO:0000313" key="5">
    <source>
        <dbReference type="Proteomes" id="UP000198588"/>
    </source>
</evidence>
<name>A0A1G5ZXY6_9HYPH</name>
<protein>
    <submittedName>
        <fullName evidence="4">Type III secretion apparatus subunit RhcU</fullName>
    </submittedName>
</protein>
<dbReference type="RefSeq" id="WP_038654915.1">
    <property type="nucleotide sequence ID" value="NZ_FMXM01000051.1"/>
</dbReference>
<dbReference type="GO" id="GO:0005886">
    <property type="term" value="C:plasma membrane"/>
    <property type="evidence" value="ECO:0007669"/>
    <property type="project" value="TreeGrafter"/>
</dbReference>
<dbReference type="InterPro" id="IPR006135">
    <property type="entry name" value="T3SS_substrate_exporter"/>
</dbReference>
<feature type="transmembrane region" description="Helical" evidence="3">
    <location>
        <begin position="147"/>
        <end position="166"/>
    </location>
</feature>
<dbReference type="Pfam" id="PF01312">
    <property type="entry name" value="Bac_export_2"/>
    <property type="match status" value="1"/>
</dbReference>
<accession>A0A1G5ZXY6</accession>
<evidence type="ECO:0000256" key="1">
    <source>
        <dbReference type="ARBA" id="ARBA00010690"/>
    </source>
</evidence>
<feature type="transmembrane region" description="Helical" evidence="3">
    <location>
        <begin position="69"/>
        <end position="88"/>
    </location>
</feature>
<evidence type="ECO:0000256" key="3">
    <source>
        <dbReference type="SAM" id="Phobius"/>
    </source>
</evidence>
<feature type="region of interest" description="Disordered" evidence="2">
    <location>
        <begin position="1"/>
        <end position="24"/>
    </location>
</feature>
<feature type="region of interest" description="Disordered" evidence="2">
    <location>
        <begin position="223"/>
        <end position="243"/>
    </location>
</feature>
<keyword evidence="3" id="KW-1133">Transmembrane helix</keyword>